<keyword evidence="3" id="KW-1185">Reference proteome</keyword>
<feature type="transmembrane region" description="Helical" evidence="1">
    <location>
        <begin position="156"/>
        <end position="177"/>
    </location>
</feature>
<feature type="transmembrane region" description="Helical" evidence="1">
    <location>
        <begin position="20"/>
        <end position="41"/>
    </location>
</feature>
<dbReference type="Proteomes" id="UP000245812">
    <property type="component" value="Unassembled WGS sequence"/>
</dbReference>
<keyword evidence="1" id="KW-1133">Transmembrane helix</keyword>
<accession>A0A316II05</accession>
<feature type="transmembrane region" description="Helical" evidence="1">
    <location>
        <begin position="53"/>
        <end position="70"/>
    </location>
</feature>
<dbReference type="EMBL" id="QGHC01000002">
    <property type="protein sequence ID" value="PWK92500.1"/>
    <property type="molecule type" value="Genomic_DNA"/>
</dbReference>
<feature type="transmembrane region" description="Helical" evidence="1">
    <location>
        <begin position="116"/>
        <end position="135"/>
    </location>
</feature>
<reference evidence="2 3" key="1">
    <citation type="submission" date="2018-05" db="EMBL/GenBank/DDBJ databases">
        <title>Genomic Encyclopedia of Type Strains, Phase IV (KMG-IV): sequencing the most valuable type-strain genomes for metagenomic binning, comparative biology and taxonomic classification.</title>
        <authorList>
            <person name="Goeker M."/>
        </authorList>
    </citation>
    <scope>NUCLEOTIDE SEQUENCE [LARGE SCALE GENOMIC DNA]</scope>
    <source>
        <strain evidence="2 3">DSM 14263</strain>
    </source>
</reference>
<evidence type="ECO:0000256" key="1">
    <source>
        <dbReference type="SAM" id="Phobius"/>
    </source>
</evidence>
<comment type="caution">
    <text evidence="2">The sequence shown here is derived from an EMBL/GenBank/DDBJ whole genome shotgun (WGS) entry which is preliminary data.</text>
</comment>
<proteinExistence type="predicted"/>
<protein>
    <submittedName>
        <fullName evidence="2">Uncharacterized protein</fullName>
    </submittedName>
</protein>
<organism evidence="2 3">
    <name type="scientific">Fulvimonas soli</name>
    <dbReference type="NCBI Taxonomy" id="155197"/>
    <lineage>
        <taxon>Bacteria</taxon>
        <taxon>Pseudomonadati</taxon>
        <taxon>Pseudomonadota</taxon>
        <taxon>Gammaproteobacteria</taxon>
        <taxon>Lysobacterales</taxon>
        <taxon>Rhodanobacteraceae</taxon>
        <taxon>Fulvimonas</taxon>
    </lineage>
</organism>
<keyword evidence="1" id="KW-0472">Membrane</keyword>
<keyword evidence="1" id="KW-0812">Transmembrane</keyword>
<feature type="transmembrane region" description="Helical" evidence="1">
    <location>
        <begin position="77"/>
        <end position="96"/>
    </location>
</feature>
<name>A0A316II05_9GAMM</name>
<dbReference type="AlphaFoldDB" id="A0A316II05"/>
<sequence length="184" mass="20104">MQPGGRGTHETARSGRRRRAGAGAWIVCIAMLLFAGGMYAFFAQRGWTLRDGIFEGVCVALGLGLLASCLSRRAFLVLSRIGAGLVFAAYLGYLLYECFYSGQAWRVGDPAQPSPFAATLGLLLWGLPCLLYALWGSFWGRAGVTPPAHWSRHDVLVLRVAMYARRLFLLLLVLAVVRQVLALV</sequence>
<gene>
    <name evidence="2" type="ORF">C7456_102235</name>
</gene>
<evidence type="ECO:0000313" key="2">
    <source>
        <dbReference type="EMBL" id="PWK92500.1"/>
    </source>
</evidence>
<evidence type="ECO:0000313" key="3">
    <source>
        <dbReference type="Proteomes" id="UP000245812"/>
    </source>
</evidence>